<evidence type="ECO:0000256" key="1">
    <source>
        <dbReference type="SAM" id="SignalP"/>
    </source>
</evidence>
<dbReference type="EMBL" id="SZOD01001451">
    <property type="protein sequence ID" value="TKI76382.1"/>
    <property type="molecule type" value="Genomic_DNA"/>
</dbReference>
<evidence type="ECO:0000313" key="2">
    <source>
        <dbReference type="EMBL" id="TKI76382.1"/>
    </source>
</evidence>
<keyword evidence="1" id="KW-0732">Signal</keyword>
<protein>
    <submittedName>
        <fullName evidence="2">Uncharacterized protein</fullName>
    </submittedName>
</protein>
<comment type="caution">
    <text evidence="2">The sequence shown here is derived from an EMBL/GenBank/DDBJ whole genome shotgun (WGS) entry which is preliminary data.</text>
</comment>
<feature type="signal peptide" evidence="1">
    <location>
        <begin position="1"/>
        <end position="25"/>
    </location>
</feature>
<name>A0A4U2ZQ04_BACMY</name>
<organism evidence="2 3">
    <name type="scientific">Bacillus mycoides</name>
    <dbReference type="NCBI Taxonomy" id="1405"/>
    <lineage>
        <taxon>Bacteria</taxon>
        <taxon>Bacillati</taxon>
        <taxon>Bacillota</taxon>
        <taxon>Bacilli</taxon>
        <taxon>Bacillales</taxon>
        <taxon>Bacillaceae</taxon>
        <taxon>Bacillus</taxon>
        <taxon>Bacillus cereus group</taxon>
    </lineage>
</organism>
<evidence type="ECO:0000313" key="3">
    <source>
        <dbReference type="Proteomes" id="UP000305524"/>
    </source>
</evidence>
<reference evidence="2 3" key="1">
    <citation type="journal article" date="2019" name="Environ. Microbiol.">
        <title>An active ?-lactamase is a part of an orchestrated cell wall stress resistance network of Bacillus subtilis and related rhizosphere species.</title>
        <authorList>
            <person name="Bucher T."/>
            <person name="Keren-Paz A."/>
            <person name="Hausser J."/>
            <person name="Olender T."/>
            <person name="Cytryn E."/>
            <person name="Kolodkin-Gal I."/>
        </authorList>
    </citation>
    <scope>NUCLEOTIDE SEQUENCE [LARGE SCALE GENOMIC DNA]</scope>
    <source>
        <strain evidence="2 3">I186</strain>
    </source>
</reference>
<proteinExistence type="predicted"/>
<dbReference type="AlphaFoldDB" id="A0A4U2ZQ04"/>
<accession>A0A4U2ZQ04</accession>
<gene>
    <name evidence="2" type="ORF">FC701_35305</name>
</gene>
<sequence>MKKLAVSTIASTMLLLSVSGNISHADSSNNINQQKTITQDSIKHLEQKQQNIITTVEKYVELKNDGTIGFVSNIPQVIYKQYKLEELQKHFDYLNLQVTSNLITINPDLSIQNKVHSAVYGSWTYHWWGYDRKFNNSQAKQYVKELKEVQAAGSFGGSLAAALFPVIGAGVVVTAQYYGLLASRVDANNEGSGVYVGMTWALVFDVEPL</sequence>
<feature type="chain" id="PRO_5020341551" evidence="1">
    <location>
        <begin position="26"/>
        <end position="209"/>
    </location>
</feature>
<dbReference type="Proteomes" id="UP000305524">
    <property type="component" value="Unassembled WGS sequence"/>
</dbReference>
<dbReference type="RefSeq" id="WP_137059718.1">
    <property type="nucleotide sequence ID" value="NZ_SZOD01001451.1"/>
</dbReference>